<sequence length="98" mass="11475">MGGVEVEGSSEGLVHIRDDFRSARLEGASESLERPKRRVRSLRMVTKLFWDKRCDIDCSEDDHLRIVKREIPRVMNNVPWRFPVPILGMEDDEHDDLQ</sequence>
<accession>A0ABN8IMI7</accession>
<protein>
    <submittedName>
        <fullName evidence="1">Uncharacterized protein</fullName>
    </submittedName>
</protein>
<keyword evidence="2" id="KW-1185">Reference proteome</keyword>
<proteinExistence type="predicted"/>
<evidence type="ECO:0000313" key="2">
    <source>
        <dbReference type="Proteomes" id="UP000837857"/>
    </source>
</evidence>
<name>A0ABN8IMI7_9NEOP</name>
<organism evidence="1 2">
    <name type="scientific">Iphiclides podalirius</name>
    <name type="common">scarce swallowtail</name>
    <dbReference type="NCBI Taxonomy" id="110791"/>
    <lineage>
        <taxon>Eukaryota</taxon>
        <taxon>Metazoa</taxon>
        <taxon>Ecdysozoa</taxon>
        <taxon>Arthropoda</taxon>
        <taxon>Hexapoda</taxon>
        <taxon>Insecta</taxon>
        <taxon>Pterygota</taxon>
        <taxon>Neoptera</taxon>
        <taxon>Endopterygota</taxon>
        <taxon>Lepidoptera</taxon>
        <taxon>Glossata</taxon>
        <taxon>Ditrysia</taxon>
        <taxon>Papilionoidea</taxon>
        <taxon>Papilionidae</taxon>
        <taxon>Papilioninae</taxon>
        <taxon>Iphiclides</taxon>
    </lineage>
</organism>
<dbReference type="Proteomes" id="UP000837857">
    <property type="component" value="Chromosome 28"/>
</dbReference>
<feature type="non-terminal residue" evidence="1">
    <location>
        <position position="98"/>
    </location>
</feature>
<gene>
    <name evidence="1" type="ORF">IPOD504_LOCUS11610</name>
</gene>
<evidence type="ECO:0000313" key="1">
    <source>
        <dbReference type="EMBL" id="CAH2061980.1"/>
    </source>
</evidence>
<reference evidence="1" key="1">
    <citation type="submission" date="2022-03" db="EMBL/GenBank/DDBJ databases">
        <authorList>
            <person name="Martin H S."/>
        </authorList>
    </citation>
    <scope>NUCLEOTIDE SEQUENCE</scope>
</reference>
<dbReference type="EMBL" id="OW152840">
    <property type="protein sequence ID" value="CAH2061980.1"/>
    <property type="molecule type" value="Genomic_DNA"/>
</dbReference>